<name>E6QT83_9ZZZZ</name>
<gene>
    <name evidence="1" type="ORF">CARN7_1235</name>
</gene>
<evidence type="ECO:0000313" key="1">
    <source>
        <dbReference type="EMBL" id="CBI10455.1"/>
    </source>
</evidence>
<proteinExistence type="predicted"/>
<organism evidence="1">
    <name type="scientific">mine drainage metagenome</name>
    <dbReference type="NCBI Taxonomy" id="410659"/>
    <lineage>
        <taxon>unclassified sequences</taxon>
        <taxon>metagenomes</taxon>
        <taxon>ecological metagenomes</taxon>
    </lineage>
</organism>
<dbReference type="AlphaFoldDB" id="E6QT83"/>
<sequence>MTDCSPENLGGSKGELKIDTGTCSVEFGGAVYRSKCCHGRDQLSVLEGINVECVIDIFHIGRWVSFRMVPA</sequence>
<protein>
    <submittedName>
        <fullName evidence="1">Uncharacterized protein</fullName>
    </submittedName>
</protein>
<accession>E6QT83</accession>
<reference evidence="1" key="1">
    <citation type="submission" date="2009-10" db="EMBL/GenBank/DDBJ databases">
        <title>Diversity of trophic interactions inside an arsenic-rich microbial ecosystem.</title>
        <authorList>
            <person name="Bertin P.N."/>
            <person name="Heinrich-Salmeron A."/>
            <person name="Pelletier E."/>
            <person name="Goulhen-Chollet F."/>
            <person name="Arsene-Ploetze F."/>
            <person name="Gallien S."/>
            <person name="Calteau A."/>
            <person name="Vallenet D."/>
            <person name="Casiot C."/>
            <person name="Chane-Woon-Ming B."/>
            <person name="Giloteaux L."/>
            <person name="Barakat M."/>
            <person name="Bonnefoy V."/>
            <person name="Bruneel O."/>
            <person name="Chandler M."/>
            <person name="Cleiss J."/>
            <person name="Duran R."/>
            <person name="Elbaz-Poulichet F."/>
            <person name="Fonknechten N."/>
            <person name="Lauga B."/>
            <person name="Mornico D."/>
            <person name="Ortet P."/>
            <person name="Schaeffer C."/>
            <person name="Siguier P."/>
            <person name="Alexander Thil Smith A."/>
            <person name="Van Dorsselaer A."/>
            <person name="Weissenbach J."/>
            <person name="Medigue C."/>
            <person name="Le Paslier D."/>
        </authorList>
    </citation>
    <scope>NUCLEOTIDE SEQUENCE</scope>
</reference>
<dbReference type="EMBL" id="CABR01000084">
    <property type="protein sequence ID" value="CBI10455.1"/>
    <property type="molecule type" value="Genomic_DNA"/>
</dbReference>
<comment type="caution">
    <text evidence="1">The sequence shown here is derived from an EMBL/GenBank/DDBJ whole genome shotgun (WGS) entry which is preliminary data.</text>
</comment>